<dbReference type="AlphaFoldDB" id="A0A2P0QJE9"/>
<name>A0A2P0QJE9_9PROT</name>
<accession>A0A2P0QJE9</accession>
<organism evidence="1">
    <name type="scientific">uncultured Pseudomonadota bacterium</name>
    <dbReference type="NCBI Taxonomy" id="153809"/>
    <lineage>
        <taxon>Bacteria</taxon>
        <taxon>Pseudomonadati</taxon>
        <taxon>Pseudomonadota</taxon>
        <taxon>environmental samples</taxon>
    </lineage>
</organism>
<evidence type="ECO:0000313" key="1">
    <source>
        <dbReference type="EMBL" id="ART90584.1"/>
    </source>
</evidence>
<protein>
    <submittedName>
        <fullName evidence="1">Uncharacterized protein</fullName>
    </submittedName>
</protein>
<proteinExistence type="predicted"/>
<reference evidence="1" key="1">
    <citation type="submission" date="2016-12" db="EMBL/GenBank/DDBJ databases">
        <title>Arsenic respiratory pathways in the anoxic pelagic waters of the Pacific Ocean.</title>
        <authorList>
            <person name="Saunders J.K."/>
            <person name="Fuchsman C.A."/>
            <person name="McKay C."/>
            <person name="Rocap G."/>
        </authorList>
    </citation>
    <scope>NUCLEOTIDE SEQUENCE</scope>
</reference>
<dbReference type="EMBL" id="KY400105">
    <property type="protein sequence ID" value="ART90584.1"/>
    <property type="molecule type" value="Genomic_DNA"/>
</dbReference>
<sequence length="39" mass="4019">MMLGKPSDLEAKPGHTLVVDGGATLISRARASDDQPADP</sequence>